<dbReference type="Pfam" id="PF05016">
    <property type="entry name" value="ParE_toxin"/>
    <property type="match status" value="1"/>
</dbReference>
<evidence type="ECO:0000256" key="2">
    <source>
        <dbReference type="ARBA" id="ARBA00022649"/>
    </source>
</evidence>
<dbReference type="InterPro" id="IPR035093">
    <property type="entry name" value="RelE/ParE_toxin_dom_sf"/>
</dbReference>
<name>A0A1G2E697_9BACT</name>
<accession>A0A1G2E697</accession>
<dbReference type="EMBL" id="MHMD01000025">
    <property type="protein sequence ID" value="OGZ21367.1"/>
    <property type="molecule type" value="Genomic_DNA"/>
</dbReference>
<dbReference type="PANTHER" id="PTHR35601:SF1">
    <property type="entry name" value="TOXIN RELE"/>
    <property type="match status" value="1"/>
</dbReference>
<comment type="caution">
    <text evidence="3">The sequence shown here is derived from an EMBL/GenBank/DDBJ whole genome shotgun (WGS) entry which is preliminary data.</text>
</comment>
<reference evidence="3 4" key="1">
    <citation type="journal article" date="2016" name="Nat. Commun.">
        <title>Thousands of microbial genomes shed light on interconnected biogeochemical processes in an aquifer system.</title>
        <authorList>
            <person name="Anantharaman K."/>
            <person name="Brown C.T."/>
            <person name="Hug L.A."/>
            <person name="Sharon I."/>
            <person name="Castelle C.J."/>
            <person name="Probst A.J."/>
            <person name="Thomas B.C."/>
            <person name="Singh A."/>
            <person name="Wilkins M.J."/>
            <person name="Karaoz U."/>
            <person name="Brodie E.L."/>
            <person name="Williams K.H."/>
            <person name="Hubbard S.S."/>
            <person name="Banfield J.F."/>
        </authorList>
    </citation>
    <scope>NUCLEOTIDE SEQUENCE [LARGE SCALE GENOMIC DNA]</scope>
</reference>
<dbReference type="AlphaFoldDB" id="A0A1G2E697"/>
<evidence type="ECO:0008006" key="5">
    <source>
        <dbReference type="Google" id="ProtNLM"/>
    </source>
</evidence>
<comment type="similarity">
    <text evidence="1">Belongs to the RelE toxin family.</text>
</comment>
<evidence type="ECO:0000313" key="3">
    <source>
        <dbReference type="EMBL" id="OGZ21367.1"/>
    </source>
</evidence>
<protein>
    <recommendedName>
        <fullName evidence="5">Addiction module toxin RelE</fullName>
    </recommendedName>
</protein>
<dbReference type="InterPro" id="IPR007712">
    <property type="entry name" value="RelE/ParE_toxin"/>
</dbReference>
<proteinExistence type="inferred from homology"/>
<gene>
    <name evidence="3" type="ORF">A3D46_00840</name>
</gene>
<organism evidence="3 4">
    <name type="scientific">Candidatus Nealsonbacteria bacterium RIFCSPHIGHO2_02_FULL_43_13</name>
    <dbReference type="NCBI Taxonomy" id="1801668"/>
    <lineage>
        <taxon>Bacteria</taxon>
        <taxon>Candidatus Nealsoniibacteriota</taxon>
    </lineage>
</organism>
<dbReference type="SUPFAM" id="SSF143011">
    <property type="entry name" value="RelE-like"/>
    <property type="match status" value="1"/>
</dbReference>
<sequence>MYQIRTTPTFDKDIRKLDRQVAKRIIKKIEWLASQSTIPNLPVKYLSKDLEGLQKYRAGDWRVLFWADSKKKEVILYGAEHRKSIYKRF</sequence>
<evidence type="ECO:0000313" key="4">
    <source>
        <dbReference type="Proteomes" id="UP000178703"/>
    </source>
</evidence>
<keyword evidence="2" id="KW-1277">Toxin-antitoxin system</keyword>
<dbReference type="Proteomes" id="UP000178703">
    <property type="component" value="Unassembled WGS sequence"/>
</dbReference>
<dbReference type="PANTHER" id="PTHR35601">
    <property type="entry name" value="TOXIN RELE"/>
    <property type="match status" value="1"/>
</dbReference>
<dbReference type="STRING" id="1801668.A3D46_00840"/>
<evidence type="ECO:0000256" key="1">
    <source>
        <dbReference type="ARBA" id="ARBA00006226"/>
    </source>
</evidence>
<dbReference type="Gene3D" id="3.30.2310.20">
    <property type="entry name" value="RelE-like"/>
    <property type="match status" value="1"/>
</dbReference>